<dbReference type="SUPFAM" id="SSF51182">
    <property type="entry name" value="RmlC-like cupins"/>
    <property type="match status" value="2"/>
</dbReference>
<feature type="chain" id="PRO_5008260100" description="DUF4437 domain-containing protein" evidence="1">
    <location>
        <begin position="19"/>
        <end position="264"/>
    </location>
</feature>
<reference evidence="2 3" key="1">
    <citation type="submission" date="2016-06" db="EMBL/GenBank/DDBJ databases">
        <title>Complete genome sequence of a deep-branching marine Gamma Proteobacterium Woeseia oceani type strain XK5.</title>
        <authorList>
            <person name="Mu D."/>
            <person name="Du Z."/>
        </authorList>
    </citation>
    <scope>NUCLEOTIDE SEQUENCE [LARGE SCALE GENOMIC DNA]</scope>
    <source>
        <strain evidence="2 3">XK5</strain>
    </source>
</reference>
<accession>A0A193LDQ8</accession>
<protein>
    <recommendedName>
        <fullName evidence="4">DUF4437 domain-containing protein</fullName>
    </recommendedName>
</protein>
<evidence type="ECO:0000313" key="3">
    <source>
        <dbReference type="Proteomes" id="UP000092695"/>
    </source>
</evidence>
<name>A0A193LDQ8_9GAMM</name>
<gene>
    <name evidence="2" type="ORF">BA177_04780</name>
</gene>
<organism evidence="2 3">
    <name type="scientific">Woeseia oceani</name>
    <dbReference type="NCBI Taxonomy" id="1548547"/>
    <lineage>
        <taxon>Bacteria</taxon>
        <taxon>Pseudomonadati</taxon>
        <taxon>Pseudomonadota</taxon>
        <taxon>Gammaproteobacteria</taxon>
        <taxon>Woeseiales</taxon>
        <taxon>Woeseiaceae</taxon>
        <taxon>Woeseia</taxon>
    </lineage>
</organism>
<dbReference type="InterPro" id="IPR014710">
    <property type="entry name" value="RmlC-like_jellyroll"/>
</dbReference>
<dbReference type="Gene3D" id="2.60.120.10">
    <property type="entry name" value="Jelly Rolls"/>
    <property type="match status" value="1"/>
</dbReference>
<dbReference type="EMBL" id="CP016268">
    <property type="protein sequence ID" value="ANO50613.1"/>
    <property type="molecule type" value="Genomic_DNA"/>
</dbReference>
<dbReference type="AlphaFoldDB" id="A0A193LDQ8"/>
<keyword evidence="3" id="KW-1185">Reference proteome</keyword>
<evidence type="ECO:0008006" key="4">
    <source>
        <dbReference type="Google" id="ProtNLM"/>
    </source>
</evidence>
<dbReference type="Pfam" id="PF14499">
    <property type="entry name" value="DUF4437"/>
    <property type="match status" value="1"/>
</dbReference>
<sequence>MRTLLVCLLLALAGCATTRPQLPYPVFVQADELPDVFLAALPGVRAKQFAGNPQTRRSSNRIVLPANWTGSSGASPGKSLELYVLYGEMRIADLTLEPGGYVWIPPGFSGVNLSSTYGAEVLYFLDDANPQNEYKSPIIYSSEVVAWQPLSDAPQDRGMMVKEMRRDPGSGSRTWLLQVKPEARVAWQRRERVLEGYLISGRYEGSECYGGEPVTGVYTEGGYFHRPANTVHGGPGERALETSVWLLRVKGDSEPVLVDECASP</sequence>
<dbReference type="KEGG" id="woc:BA177_04780"/>
<proteinExistence type="predicted"/>
<dbReference type="InterPro" id="IPR011051">
    <property type="entry name" value="RmlC_Cupin_sf"/>
</dbReference>
<keyword evidence="1" id="KW-0732">Signal</keyword>
<dbReference type="OrthoDB" id="9793147at2"/>
<dbReference type="RefSeq" id="WP_068613564.1">
    <property type="nucleotide sequence ID" value="NZ_CP016268.1"/>
</dbReference>
<dbReference type="InterPro" id="IPR028013">
    <property type="entry name" value="DUF4437"/>
</dbReference>
<feature type="signal peptide" evidence="1">
    <location>
        <begin position="1"/>
        <end position="18"/>
    </location>
</feature>
<dbReference type="Proteomes" id="UP000092695">
    <property type="component" value="Chromosome"/>
</dbReference>
<dbReference type="PROSITE" id="PS51257">
    <property type="entry name" value="PROKAR_LIPOPROTEIN"/>
    <property type="match status" value="1"/>
</dbReference>
<evidence type="ECO:0000256" key="1">
    <source>
        <dbReference type="SAM" id="SignalP"/>
    </source>
</evidence>
<evidence type="ECO:0000313" key="2">
    <source>
        <dbReference type="EMBL" id="ANO50613.1"/>
    </source>
</evidence>